<dbReference type="PANTHER" id="PTHR46795:SF3">
    <property type="entry name" value="ABC TRANSPORTER PERMEASE"/>
    <property type="match status" value="1"/>
</dbReference>
<gene>
    <name evidence="8" type="ORF">SAMN05421842_10991</name>
</gene>
<name>A0A1I1LYL9_9CLOT</name>
<dbReference type="GO" id="GO:0005886">
    <property type="term" value="C:plasma membrane"/>
    <property type="evidence" value="ECO:0007669"/>
    <property type="project" value="UniProtKB-SubCell"/>
</dbReference>
<dbReference type="InterPro" id="IPR003838">
    <property type="entry name" value="ABC3_permease_C"/>
</dbReference>
<feature type="transmembrane region" description="Helical" evidence="6">
    <location>
        <begin position="581"/>
        <end position="603"/>
    </location>
</feature>
<evidence type="ECO:0000256" key="6">
    <source>
        <dbReference type="PIRNR" id="PIRNR018968"/>
    </source>
</evidence>
<dbReference type="PANTHER" id="PTHR46795">
    <property type="entry name" value="ABC TRANSPORTER PERMEASE-RELATED-RELATED"/>
    <property type="match status" value="1"/>
</dbReference>
<keyword evidence="6" id="KW-0813">Transport</keyword>
<dbReference type="PIRSF" id="PIRSF018968">
    <property type="entry name" value="ABC_permease_BceB"/>
    <property type="match status" value="1"/>
</dbReference>
<evidence type="ECO:0000256" key="4">
    <source>
        <dbReference type="ARBA" id="ARBA00022989"/>
    </source>
</evidence>
<feature type="transmembrane region" description="Helical" evidence="6">
    <location>
        <begin position="525"/>
        <end position="547"/>
    </location>
</feature>
<protein>
    <submittedName>
        <fullName evidence="8">Putative ABC transport system permease protein</fullName>
    </submittedName>
</protein>
<dbReference type="Pfam" id="PF02687">
    <property type="entry name" value="FtsX"/>
    <property type="match status" value="2"/>
</dbReference>
<evidence type="ECO:0000313" key="9">
    <source>
        <dbReference type="Proteomes" id="UP000199263"/>
    </source>
</evidence>
<evidence type="ECO:0000259" key="7">
    <source>
        <dbReference type="Pfam" id="PF02687"/>
    </source>
</evidence>
<dbReference type="AlphaFoldDB" id="A0A1I1LYL9"/>
<dbReference type="InterPro" id="IPR027022">
    <property type="entry name" value="ABC_permease_BceB-typ"/>
</dbReference>
<comment type="subcellular location">
    <subcellularLocation>
        <location evidence="1 6">Cell membrane</location>
        <topology evidence="1 6">Multi-pass membrane protein</topology>
    </subcellularLocation>
</comment>
<feature type="domain" description="ABC3 transporter permease C-terminal" evidence="7">
    <location>
        <begin position="61"/>
        <end position="171"/>
    </location>
</feature>
<reference evidence="8 9" key="1">
    <citation type="submission" date="2016-10" db="EMBL/GenBank/DDBJ databases">
        <authorList>
            <person name="de Groot N.N."/>
        </authorList>
    </citation>
    <scope>NUCLEOTIDE SEQUENCE [LARGE SCALE GENOMIC DNA]</scope>
    <source>
        <strain evidence="8 9">DSM 12992</strain>
    </source>
</reference>
<dbReference type="InterPro" id="IPR052536">
    <property type="entry name" value="ABC-4_Integral_Memb_Prot"/>
</dbReference>
<accession>A0A1I1LYL9</accession>
<feature type="transmembrane region" description="Helical" evidence="6">
    <location>
        <begin position="229"/>
        <end position="248"/>
    </location>
</feature>
<evidence type="ECO:0000313" key="8">
    <source>
        <dbReference type="EMBL" id="SFC78194.1"/>
    </source>
</evidence>
<keyword evidence="3 6" id="KW-0812">Transmembrane</keyword>
<feature type="transmembrane region" description="Helical" evidence="6">
    <location>
        <begin position="153"/>
        <end position="176"/>
    </location>
</feature>
<keyword evidence="4 6" id="KW-1133">Transmembrane helix</keyword>
<feature type="transmembrane region" description="Helical" evidence="6">
    <location>
        <begin position="197"/>
        <end position="217"/>
    </location>
</feature>
<keyword evidence="9" id="KW-1185">Reference proteome</keyword>
<comment type="similarity">
    <text evidence="6">Belongs to the ABC-4 integral membrane protein family.</text>
</comment>
<evidence type="ECO:0000256" key="1">
    <source>
        <dbReference type="ARBA" id="ARBA00004651"/>
    </source>
</evidence>
<sequence length="645" mass="73678">MNMFQIALRNVKRNFYNYFIYFLSMVFNVIIYFIFQSIQYNDQIEKMVGGSKKISSAFHAASVILIIFITIFIWYSNSFFIKKRKREVALYSMMGVKKKQIGRMLFYETISMGALALLIGIILGSIFSKLFSDLLIKIMGISAIINFSISSKAIYATILVFAIIFIVASLHGYSLTYRFQLIELFKAENKGEKPPKASIVSAILAIVFISVGYYTSVNMFEPKFFVSSFGLRVGVLFGSIIIGTYLLIKNFTTLIVKIYKKNKARYYKGINMIGVSQLQYRFKSNARTLTIIALLSATTLTSVGLSYSLYYMNEKGGRDSAPFDLQYVYNKTDYENIISAVGEDKIKNNFKLELLRTPVVFKGEKPPQKLYEKEEDILYLISESKYNKIMTELNKDEYTVKIKNKDESVLLDSTQSKILKGDYENTKYMLYPDNEDYELNVIGRKNIDLTNVGIAGLLAVVSDETYDSFYKKENLFEITSIMLKNPKDATISTSIKGILNEEQKEKIKFVSYYDYYNAGIASSGLMLFVTGFLGLIFLISTGSIIYFKQLTEANEEKGRYEILRKVGVSEKEIKKTISRQMLLVFLLPLILGISHASFAVSLFSTIIGFNFMIPALISFAAYIAIYVIYYIVTVREYYNIVSKNS</sequence>
<dbReference type="EMBL" id="FOMG01000009">
    <property type="protein sequence ID" value="SFC78194.1"/>
    <property type="molecule type" value="Genomic_DNA"/>
</dbReference>
<feature type="transmembrane region" description="Helical" evidence="6">
    <location>
        <begin position="609"/>
        <end position="632"/>
    </location>
</feature>
<evidence type="ECO:0000256" key="2">
    <source>
        <dbReference type="ARBA" id="ARBA00022475"/>
    </source>
</evidence>
<dbReference type="STRING" id="119641.SAMN05421842_10991"/>
<proteinExistence type="inferred from homology"/>
<feature type="transmembrane region" description="Helical" evidence="6">
    <location>
        <begin position="55"/>
        <end position="76"/>
    </location>
</feature>
<organism evidence="8 9">
    <name type="scientific">Clostridium uliginosum</name>
    <dbReference type="NCBI Taxonomy" id="119641"/>
    <lineage>
        <taxon>Bacteria</taxon>
        <taxon>Bacillati</taxon>
        <taxon>Bacillota</taxon>
        <taxon>Clostridia</taxon>
        <taxon>Eubacteriales</taxon>
        <taxon>Clostridiaceae</taxon>
        <taxon>Clostridium</taxon>
    </lineage>
</organism>
<feature type="transmembrane region" description="Helical" evidence="6">
    <location>
        <begin position="15"/>
        <end position="35"/>
    </location>
</feature>
<feature type="domain" description="ABC3 transporter permease C-terminal" evidence="7">
    <location>
        <begin position="532"/>
        <end position="633"/>
    </location>
</feature>
<dbReference type="Proteomes" id="UP000199263">
    <property type="component" value="Unassembled WGS sequence"/>
</dbReference>
<evidence type="ECO:0000256" key="5">
    <source>
        <dbReference type="ARBA" id="ARBA00023136"/>
    </source>
</evidence>
<keyword evidence="5 6" id="KW-0472">Membrane</keyword>
<feature type="transmembrane region" description="Helical" evidence="6">
    <location>
        <begin position="289"/>
        <end position="310"/>
    </location>
</feature>
<dbReference type="GO" id="GO:0055085">
    <property type="term" value="P:transmembrane transport"/>
    <property type="evidence" value="ECO:0007669"/>
    <property type="project" value="UniProtKB-UniRule"/>
</dbReference>
<evidence type="ECO:0000256" key="3">
    <source>
        <dbReference type="ARBA" id="ARBA00022692"/>
    </source>
</evidence>
<dbReference type="OrthoDB" id="9781780at2"/>
<keyword evidence="2 6" id="KW-1003">Cell membrane</keyword>
<feature type="transmembrane region" description="Helical" evidence="6">
    <location>
        <begin position="104"/>
        <end position="127"/>
    </location>
</feature>